<dbReference type="InParanoid" id="K3WJB4"/>
<evidence type="ECO:0000256" key="1">
    <source>
        <dbReference type="SAM" id="SignalP"/>
    </source>
</evidence>
<accession>K3WJB4</accession>
<dbReference type="Proteomes" id="UP000019132">
    <property type="component" value="Unassembled WGS sequence"/>
</dbReference>
<dbReference type="EMBL" id="GL376564">
    <property type="status" value="NOT_ANNOTATED_CDS"/>
    <property type="molecule type" value="Genomic_DNA"/>
</dbReference>
<dbReference type="InterPro" id="IPR016288">
    <property type="entry name" value="Beta_cellobiohydrolase"/>
</dbReference>
<reference evidence="3" key="2">
    <citation type="submission" date="2010-04" db="EMBL/GenBank/DDBJ databases">
        <authorList>
            <person name="Buell R."/>
            <person name="Hamilton J."/>
            <person name="Hostetler J."/>
        </authorList>
    </citation>
    <scope>NUCLEOTIDE SEQUENCE [LARGE SCALE GENOMIC DNA]</scope>
    <source>
        <strain evidence="3">DAOM:BR144</strain>
    </source>
</reference>
<dbReference type="GO" id="GO:0030245">
    <property type="term" value="P:cellulose catabolic process"/>
    <property type="evidence" value="ECO:0007669"/>
    <property type="project" value="InterPro"/>
</dbReference>
<name>K3WJB4_GLOUD</name>
<dbReference type="EnsemblProtists" id="PYU1_T005056">
    <property type="protein sequence ID" value="PYU1_T005056"/>
    <property type="gene ID" value="PYU1_G005045"/>
</dbReference>
<dbReference type="PANTHER" id="PTHR34876:SF4">
    <property type="entry name" value="1,4-BETA-D-GLUCAN CELLOBIOHYDROLASE C-RELATED"/>
    <property type="match status" value="1"/>
</dbReference>
<dbReference type="Gene3D" id="3.20.20.40">
    <property type="entry name" value="1, 4-beta cellobiohydrolase"/>
    <property type="match status" value="1"/>
</dbReference>
<dbReference type="VEuPathDB" id="FungiDB:PYU1_G005045"/>
<evidence type="ECO:0000313" key="3">
    <source>
        <dbReference type="Proteomes" id="UP000019132"/>
    </source>
</evidence>
<organism evidence="2 3">
    <name type="scientific">Globisporangium ultimum (strain ATCC 200006 / CBS 805.95 / DAOM BR144)</name>
    <name type="common">Pythium ultimum</name>
    <dbReference type="NCBI Taxonomy" id="431595"/>
    <lineage>
        <taxon>Eukaryota</taxon>
        <taxon>Sar</taxon>
        <taxon>Stramenopiles</taxon>
        <taxon>Oomycota</taxon>
        <taxon>Peronosporomycetes</taxon>
        <taxon>Pythiales</taxon>
        <taxon>Pythiaceae</taxon>
        <taxon>Globisporangium</taxon>
    </lineage>
</organism>
<feature type="signal peptide" evidence="1">
    <location>
        <begin position="1"/>
        <end position="20"/>
    </location>
</feature>
<evidence type="ECO:0008006" key="4">
    <source>
        <dbReference type="Google" id="ProtNLM"/>
    </source>
</evidence>
<dbReference type="Pfam" id="PF01341">
    <property type="entry name" value="Glyco_hydro_6"/>
    <property type="match status" value="1"/>
</dbReference>
<dbReference type="SUPFAM" id="SSF51989">
    <property type="entry name" value="Glycosyl hydrolases family 6, cellulases"/>
    <property type="match status" value="1"/>
</dbReference>
<dbReference type="OMA" id="FCGKDDA"/>
<dbReference type="AlphaFoldDB" id="K3WJB4"/>
<dbReference type="GO" id="GO:0004553">
    <property type="term" value="F:hydrolase activity, hydrolyzing O-glycosyl compounds"/>
    <property type="evidence" value="ECO:0007669"/>
    <property type="project" value="InterPro"/>
</dbReference>
<feature type="chain" id="PRO_5025678201" description="Glycoside hydrolase family 6 protein" evidence="1">
    <location>
        <begin position="21"/>
        <end position="365"/>
    </location>
</feature>
<protein>
    <recommendedName>
        <fullName evidence="4">Glycoside hydrolase family 6 protein</fullName>
    </recommendedName>
</protein>
<reference evidence="3" key="1">
    <citation type="journal article" date="2010" name="Genome Biol.">
        <title>Genome sequence of the necrotrophic plant pathogen Pythium ultimum reveals original pathogenicity mechanisms and effector repertoire.</title>
        <authorList>
            <person name="Levesque C.A."/>
            <person name="Brouwer H."/>
            <person name="Cano L."/>
            <person name="Hamilton J.P."/>
            <person name="Holt C."/>
            <person name="Huitema E."/>
            <person name="Raffaele S."/>
            <person name="Robideau G.P."/>
            <person name="Thines M."/>
            <person name="Win J."/>
            <person name="Zerillo M.M."/>
            <person name="Beakes G.W."/>
            <person name="Boore J.L."/>
            <person name="Busam D."/>
            <person name="Dumas B."/>
            <person name="Ferriera S."/>
            <person name="Fuerstenberg S.I."/>
            <person name="Gachon C.M."/>
            <person name="Gaulin E."/>
            <person name="Govers F."/>
            <person name="Grenville-Briggs L."/>
            <person name="Horner N."/>
            <person name="Hostetler J."/>
            <person name="Jiang R.H."/>
            <person name="Johnson J."/>
            <person name="Krajaejun T."/>
            <person name="Lin H."/>
            <person name="Meijer H.J."/>
            <person name="Moore B."/>
            <person name="Morris P."/>
            <person name="Phuntmart V."/>
            <person name="Puiu D."/>
            <person name="Shetty J."/>
            <person name="Stajich J.E."/>
            <person name="Tripathy S."/>
            <person name="Wawra S."/>
            <person name="van West P."/>
            <person name="Whitty B.R."/>
            <person name="Coutinho P.M."/>
            <person name="Henrissat B."/>
            <person name="Martin F."/>
            <person name="Thomas P.D."/>
            <person name="Tyler B.M."/>
            <person name="De Vries R.P."/>
            <person name="Kamoun S."/>
            <person name="Yandell M."/>
            <person name="Tisserat N."/>
            <person name="Buell C.R."/>
        </authorList>
    </citation>
    <scope>NUCLEOTIDE SEQUENCE</scope>
    <source>
        <strain evidence="3">DAOM:BR144</strain>
    </source>
</reference>
<sequence>MVRNLLPLLLLLTSPWRVDAVDKLCSLPPATYTGAKNEYSDIAFALNQLEEFGIATWYSDRLVNGDARQTITDLVNTCDESTRLSVVVYGLPNKDCAAGYSNGNGTVVTSNDYVDFVTQLAETVGERKVLYVLEPDAVGLIADDGCAVESGYKDNLLLAIPILARNPNAEIYLDVGFWTLASADSRTKVAQIVNELSRAGRLKGITLNTSNYRSTQEIATLCTDFQQTIANTTMHCIIDTSRNFPVVAGVNSSEWCNKRSAGVGIPPSNTTGYDNLDYFVWIKPPGDSDGTCDEADRTNDSMKGPEAGVFFKNHFIKLWNQGHFVQELKMAKLKDPDDSSTAPAPLQAALFATATILATSVWLWL</sequence>
<proteinExistence type="predicted"/>
<reference evidence="2" key="3">
    <citation type="submission" date="2015-02" db="UniProtKB">
        <authorList>
            <consortium name="EnsemblProtists"/>
        </authorList>
    </citation>
    <scope>IDENTIFICATION</scope>
    <source>
        <strain evidence="2">DAOM BR144</strain>
    </source>
</reference>
<keyword evidence="1" id="KW-0732">Signal</keyword>
<dbReference type="PRINTS" id="PR00733">
    <property type="entry name" value="GLHYDRLASE6"/>
</dbReference>
<dbReference type="STRING" id="431595.K3WJB4"/>
<evidence type="ECO:0000313" key="2">
    <source>
        <dbReference type="EnsemblProtists" id="PYU1_T005056"/>
    </source>
</evidence>
<dbReference type="InterPro" id="IPR036434">
    <property type="entry name" value="Beta_cellobiohydrolase_sf"/>
</dbReference>
<dbReference type="HOGENOM" id="CLU_015488_1_0_1"/>
<keyword evidence="3" id="KW-1185">Reference proteome</keyword>
<dbReference type="eggNOG" id="ENOG502QWHE">
    <property type="taxonomic scope" value="Eukaryota"/>
</dbReference>
<dbReference type="PANTHER" id="PTHR34876">
    <property type="match status" value="1"/>
</dbReference>